<proteinExistence type="predicted"/>
<evidence type="ECO:0000313" key="1">
    <source>
        <dbReference type="EMBL" id="KAL2912432.1"/>
    </source>
</evidence>
<comment type="caution">
    <text evidence="1">The sequence shown here is derived from an EMBL/GenBank/DDBJ whole genome shotgun (WGS) entry which is preliminary data.</text>
</comment>
<dbReference type="EMBL" id="JADGIZ020000065">
    <property type="protein sequence ID" value="KAL2912432.1"/>
    <property type="molecule type" value="Genomic_DNA"/>
</dbReference>
<organism evidence="1 2">
    <name type="scientific">Polyrhizophydium stewartii</name>
    <dbReference type="NCBI Taxonomy" id="2732419"/>
    <lineage>
        <taxon>Eukaryota</taxon>
        <taxon>Fungi</taxon>
        <taxon>Fungi incertae sedis</taxon>
        <taxon>Chytridiomycota</taxon>
        <taxon>Chytridiomycota incertae sedis</taxon>
        <taxon>Chytridiomycetes</taxon>
        <taxon>Rhizophydiales</taxon>
        <taxon>Rhizophydiales incertae sedis</taxon>
        <taxon>Polyrhizophydium</taxon>
    </lineage>
</organism>
<name>A0ABR4MYS1_9FUNG</name>
<gene>
    <name evidence="1" type="ORF">HK105_208076</name>
</gene>
<protein>
    <submittedName>
        <fullName evidence="1">Uncharacterized protein</fullName>
    </submittedName>
</protein>
<evidence type="ECO:0000313" key="2">
    <source>
        <dbReference type="Proteomes" id="UP001527925"/>
    </source>
</evidence>
<keyword evidence="2" id="KW-1185">Reference proteome</keyword>
<accession>A0ABR4MYS1</accession>
<dbReference type="Proteomes" id="UP001527925">
    <property type="component" value="Unassembled WGS sequence"/>
</dbReference>
<sequence>MSHPLCNVRHPTKSRFCLGFNSAPEGRCIQPAKTCLFPHVCARCSSEEHNVFNCPLPAPTNQD</sequence>
<reference evidence="1 2" key="1">
    <citation type="submission" date="2023-09" db="EMBL/GenBank/DDBJ databases">
        <title>Pangenome analysis of Batrachochytrium dendrobatidis and related Chytrids.</title>
        <authorList>
            <person name="Yacoub M.N."/>
            <person name="Stajich J.E."/>
            <person name="James T.Y."/>
        </authorList>
    </citation>
    <scope>NUCLEOTIDE SEQUENCE [LARGE SCALE GENOMIC DNA]</scope>
    <source>
        <strain evidence="1 2">JEL0888</strain>
    </source>
</reference>